<accession>A0A821JBZ0</accession>
<evidence type="ECO:0000313" key="9">
    <source>
        <dbReference type="EMBL" id="CAF4716087.1"/>
    </source>
</evidence>
<keyword evidence="4" id="KW-0548">Nucleotidyltransferase</keyword>
<evidence type="ECO:0000256" key="1">
    <source>
        <dbReference type="ARBA" id="ARBA00009558"/>
    </source>
</evidence>
<evidence type="ECO:0000256" key="5">
    <source>
        <dbReference type="ARBA" id="ARBA00047597"/>
    </source>
</evidence>
<evidence type="ECO:0000256" key="6">
    <source>
        <dbReference type="RuleBase" id="RU361228"/>
    </source>
</evidence>
<gene>
    <name evidence="9" type="ORF">QYT958_LOCUS18667</name>
    <name evidence="10" type="ORF">TOA249_LOCUS25812</name>
</gene>
<dbReference type="Proteomes" id="UP000663848">
    <property type="component" value="Unassembled WGS sequence"/>
</dbReference>
<evidence type="ECO:0000313" key="11">
    <source>
        <dbReference type="Proteomes" id="UP000663848"/>
    </source>
</evidence>
<dbReference type="Pfam" id="PF01129">
    <property type="entry name" value="ART"/>
    <property type="match status" value="1"/>
</dbReference>
<dbReference type="Proteomes" id="UP000663838">
    <property type="component" value="Unassembled WGS sequence"/>
</dbReference>
<dbReference type="SUPFAM" id="SSF52374">
    <property type="entry name" value="Nucleotidylyl transferase"/>
    <property type="match status" value="1"/>
</dbReference>
<evidence type="ECO:0000256" key="7">
    <source>
        <dbReference type="SAM" id="MobiDB-lite"/>
    </source>
</evidence>
<feature type="region of interest" description="Disordered" evidence="7">
    <location>
        <begin position="50"/>
        <end position="69"/>
    </location>
</feature>
<comment type="caution">
    <text evidence="9">The sequence shown here is derived from an EMBL/GenBank/DDBJ whole genome shotgun (WGS) entry which is preliminary data.</text>
</comment>
<dbReference type="InterPro" id="IPR014729">
    <property type="entry name" value="Rossmann-like_a/b/a_fold"/>
</dbReference>
<protein>
    <recommendedName>
        <fullName evidence="6">NAD(P)(+)--arginine ADP-ribosyltransferase</fullName>
        <ecNumber evidence="6">2.4.2.31</ecNumber>
    </recommendedName>
    <alternativeName>
        <fullName evidence="6">Mono(ADP-ribosyl)transferase</fullName>
    </alternativeName>
</protein>
<feature type="compositionally biased region" description="Acidic residues" evidence="7">
    <location>
        <begin position="60"/>
        <end position="69"/>
    </location>
</feature>
<dbReference type="Gene3D" id="3.40.50.620">
    <property type="entry name" value="HUPs"/>
    <property type="match status" value="1"/>
</dbReference>
<dbReference type="PANTHER" id="PTHR12039">
    <property type="entry name" value="NICOTINAMIDE MONONUCLEOTIDE ADENYLYLTRANSFERASE"/>
    <property type="match status" value="1"/>
</dbReference>
<keyword evidence="3 6" id="KW-0808">Transferase</keyword>
<proteinExistence type="inferred from homology"/>
<dbReference type="EMBL" id="CAJOBR010002977">
    <property type="protein sequence ID" value="CAF4716087.1"/>
    <property type="molecule type" value="Genomic_DNA"/>
</dbReference>
<dbReference type="InterPro" id="IPR000768">
    <property type="entry name" value="ART"/>
</dbReference>
<dbReference type="Pfam" id="PF01467">
    <property type="entry name" value="CTP_transf_like"/>
    <property type="match status" value="1"/>
</dbReference>
<name>A0A821JBZ0_9BILA</name>
<feature type="region of interest" description="Disordered" evidence="7">
    <location>
        <begin position="484"/>
        <end position="507"/>
    </location>
</feature>
<dbReference type="EC" id="2.4.2.31" evidence="6"/>
<keyword evidence="2 6" id="KW-0328">Glycosyltransferase</keyword>
<dbReference type="InterPro" id="IPR051182">
    <property type="entry name" value="Euk_NMN_adenylyltrnsfrase"/>
</dbReference>
<sequence>MPRKTKNILNDLCGYDTSLAKDMDRLPHDCYMILVGRLKSKKYLKMLKGMDPSQENASSSDEDEVLTENDENQIEYSTLATEQVESFLEHMALLGDTEQVEDERKSHLVYEDSFNSSLIDMVITGSSFEKLKEVCRKYEYREEINIDKVMAEHEDRVRKSQPYFSGKKLPLDEAKALAFALSFYTGTRSESLNRGASLVARKANGQVLGADVDNEINEAAIILYYLVKALSYIPFYWGWVTRACQLTFDELQIYKPGSLITWIQFSSSTKGKRIVDSDAFKGRNVLFKIYSLTGRPIKDFSNYPKEDEVLFLPHSTFLVFNHKVFYGQGNEGQGRHVFYMRQIELGLCQWSVLWVDDQIFDENWENKKHMEYAAVKALDVNVHFIPKSSTESALSFLRSTFGKRLMNQETFRIVTDMNRKNETPSHNAGARFIKAVRQMGFRNKCLVFTGDEIRAKQILQSELRSKEQEYVLVSEETSDLRSFVNFDQKPTHAQRTDAENSSKSKAFQTSTYPSKCKTSTNFLNIVQNMEPYSFSEASSKPSDNSYKSTNTTAEVYHGASGGKYHQSYINKNTGIMHNHLNTDVDILVQNCKKKNMTNDRYKLCDIRRDLRCCLGLNKPMDCVLLTTGSFNPIHPLHFQNLVRVKKYFESEHQPRWNVLAGYLSPTHDSYVHGKLGELDWIPAKDRCRLCEGAIEHEGPELSSWLRVSRGESEWADGFVDFGPVTENLRDFLNNTLVDEEHVLRYPLCVVYVCGLDHFNKCSYVENMTKQPNMSCAVVYRTGYEEQRITRSIQSSDVIYIPLSKERGKLTDVSSTQIRQHFQNPSASKANIKANIYPIVDEYMRKKYRRK</sequence>
<dbReference type="PANTHER" id="PTHR12039:SF0">
    <property type="entry name" value="NICOTINAMIDE-NUCLEOTIDE ADENYLYLTRANSFERASE"/>
    <property type="match status" value="1"/>
</dbReference>
<reference evidence="9" key="1">
    <citation type="submission" date="2021-02" db="EMBL/GenBank/DDBJ databases">
        <authorList>
            <person name="Nowell W R."/>
        </authorList>
    </citation>
    <scope>NUCLEOTIDE SEQUENCE</scope>
</reference>
<keyword evidence="6" id="KW-0520">NAD</keyword>
<evidence type="ECO:0000256" key="2">
    <source>
        <dbReference type="ARBA" id="ARBA00022676"/>
    </source>
</evidence>
<dbReference type="InterPro" id="IPR004821">
    <property type="entry name" value="Cyt_trans-like"/>
</dbReference>
<dbReference type="AlphaFoldDB" id="A0A821JBZ0"/>
<dbReference type="GO" id="GO:0000309">
    <property type="term" value="F:nicotinamide-nucleotide adenylyltransferase activity"/>
    <property type="evidence" value="ECO:0007669"/>
    <property type="project" value="TreeGrafter"/>
</dbReference>
<dbReference type="GO" id="GO:0004515">
    <property type="term" value="F:nicotinate-nucleotide adenylyltransferase activity"/>
    <property type="evidence" value="ECO:0007669"/>
    <property type="project" value="TreeGrafter"/>
</dbReference>
<organism evidence="9 11">
    <name type="scientific">Rotaria socialis</name>
    <dbReference type="NCBI Taxonomy" id="392032"/>
    <lineage>
        <taxon>Eukaryota</taxon>
        <taxon>Metazoa</taxon>
        <taxon>Spiralia</taxon>
        <taxon>Gnathifera</taxon>
        <taxon>Rotifera</taxon>
        <taxon>Eurotatoria</taxon>
        <taxon>Bdelloidea</taxon>
        <taxon>Philodinida</taxon>
        <taxon>Philodinidae</taxon>
        <taxon>Rotaria</taxon>
    </lineage>
</organism>
<evidence type="ECO:0000256" key="4">
    <source>
        <dbReference type="ARBA" id="ARBA00022695"/>
    </source>
</evidence>
<dbReference type="Gene3D" id="3.90.176.10">
    <property type="entry name" value="Toxin ADP-ribosyltransferase, Chain A, domain 1"/>
    <property type="match status" value="1"/>
</dbReference>
<dbReference type="GO" id="GO:0106274">
    <property type="term" value="F:NAD+-protein-arginine ADP-ribosyltransferase activity"/>
    <property type="evidence" value="ECO:0007669"/>
    <property type="project" value="UniProtKB-EC"/>
</dbReference>
<feature type="domain" description="Cytidyltransferase-like" evidence="8">
    <location>
        <begin position="625"/>
        <end position="819"/>
    </location>
</feature>
<evidence type="ECO:0000256" key="3">
    <source>
        <dbReference type="ARBA" id="ARBA00022679"/>
    </source>
</evidence>
<dbReference type="EMBL" id="CAJOBS010002874">
    <property type="protein sequence ID" value="CAF4837902.1"/>
    <property type="molecule type" value="Genomic_DNA"/>
</dbReference>
<comment type="catalytic activity">
    <reaction evidence="5 6">
        <text>L-arginyl-[protein] + NAD(+) = N(omega)-(ADP-D-ribosyl)-L-arginyl-[protein] + nicotinamide + H(+)</text>
        <dbReference type="Rhea" id="RHEA:19149"/>
        <dbReference type="Rhea" id="RHEA-COMP:10532"/>
        <dbReference type="Rhea" id="RHEA-COMP:15087"/>
        <dbReference type="ChEBI" id="CHEBI:15378"/>
        <dbReference type="ChEBI" id="CHEBI:17154"/>
        <dbReference type="ChEBI" id="CHEBI:29965"/>
        <dbReference type="ChEBI" id="CHEBI:57540"/>
        <dbReference type="ChEBI" id="CHEBI:142554"/>
        <dbReference type="EC" id="2.4.2.31"/>
    </reaction>
</comment>
<evidence type="ECO:0000259" key="8">
    <source>
        <dbReference type="Pfam" id="PF01467"/>
    </source>
</evidence>
<comment type="similarity">
    <text evidence="1 6">Belongs to the Arg-specific ADP-ribosyltransferase family.</text>
</comment>
<dbReference type="SUPFAM" id="SSF56399">
    <property type="entry name" value="ADP-ribosylation"/>
    <property type="match status" value="1"/>
</dbReference>
<keyword evidence="6" id="KW-0521">NADP</keyword>
<evidence type="ECO:0000313" key="10">
    <source>
        <dbReference type="EMBL" id="CAF4837902.1"/>
    </source>
</evidence>
<dbReference type="GO" id="GO:0009435">
    <property type="term" value="P:NAD+ biosynthetic process"/>
    <property type="evidence" value="ECO:0007669"/>
    <property type="project" value="TreeGrafter"/>
</dbReference>